<dbReference type="SUPFAM" id="SSF51556">
    <property type="entry name" value="Metallo-dependent hydrolases"/>
    <property type="match status" value="1"/>
</dbReference>
<keyword evidence="3" id="KW-1185">Reference proteome</keyword>
<dbReference type="Pfam" id="PF07969">
    <property type="entry name" value="Amidohydro_3"/>
    <property type="match status" value="1"/>
</dbReference>
<dbReference type="NCBIfam" id="NF011987">
    <property type="entry name" value="PRK15446.2-3"/>
    <property type="match status" value="1"/>
</dbReference>
<dbReference type="SUPFAM" id="SSF51338">
    <property type="entry name" value="Composite domain of metallo-dependent hydrolases"/>
    <property type="match status" value="1"/>
</dbReference>
<dbReference type="RefSeq" id="WP_072706305.1">
    <property type="nucleotide sequence ID" value="NZ_FMJB01000047.1"/>
</dbReference>
<gene>
    <name evidence="2" type="ORF">KARMA_1865</name>
</gene>
<evidence type="ECO:0000313" key="3">
    <source>
        <dbReference type="Proteomes" id="UP000184085"/>
    </source>
</evidence>
<dbReference type="PANTHER" id="PTHR43135:SF3">
    <property type="entry name" value="ALPHA-D-RIBOSE 1-METHYLPHOSPHONATE 5-TRIPHOSPHATE DIPHOSPHATASE"/>
    <property type="match status" value="1"/>
</dbReference>
<dbReference type="InterPro" id="IPR032466">
    <property type="entry name" value="Metal_Hydrolase"/>
</dbReference>
<dbReference type="EMBL" id="FMJB01000047">
    <property type="protein sequence ID" value="SCM67663.1"/>
    <property type="molecule type" value="Genomic_DNA"/>
</dbReference>
<dbReference type="Proteomes" id="UP000184085">
    <property type="component" value="Unassembled WGS sequence"/>
</dbReference>
<dbReference type="AlphaFoldDB" id="A0A1M4MYK5"/>
<evidence type="ECO:0000259" key="1">
    <source>
        <dbReference type="Pfam" id="PF07969"/>
    </source>
</evidence>
<sequence>MTRFLPPLRLVGATILRDGAMQSRSIAIADGRITRGPLPEIDLSGYYVMPGMIDLHGSAFARHLAPRPAAQFDPMTALCSTDREAAANGVTTAYLSQGWSWHGGLRGPDFAETMLAALYRYQLNALIDMRIALDCETHMVDTAARLMAAIRRFDVGYVMFRNTLDDTLEQLRYGHLTALDEAATEASRGRLHRAQARSREVPRHLCRLAEVFDEMGIVYGSSGDGDGETRESYAMIGAKHCAFPRARRAAAAAKAMGDPVILSATSAVRPSGPKSGVSVIELVKEGICDALASDYYYPSLLSAVWSLVDTHGVSLPAAWALVSQRPAEIMRTPDRGTLGLGRRADLVILNQQTRQIEATLVAGRLAYLSGEAGARFLGHGSQPSAPFVPAAKMTTRTPQTRRN</sequence>
<dbReference type="GO" id="GO:0016810">
    <property type="term" value="F:hydrolase activity, acting on carbon-nitrogen (but not peptide) bonds"/>
    <property type="evidence" value="ECO:0007669"/>
    <property type="project" value="InterPro"/>
</dbReference>
<dbReference type="InterPro" id="IPR011059">
    <property type="entry name" value="Metal-dep_hydrolase_composite"/>
</dbReference>
<dbReference type="InterPro" id="IPR051781">
    <property type="entry name" value="Metallo-dep_Hydrolase"/>
</dbReference>
<dbReference type="Gene3D" id="2.30.40.10">
    <property type="entry name" value="Urease, subunit C, domain 1"/>
    <property type="match status" value="1"/>
</dbReference>
<organism evidence="2 3">
    <name type="scientific">Donghicola eburneus</name>
    <dbReference type="NCBI Taxonomy" id="393278"/>
    <lineage>
        <taxon>Bacteria</taxon>
        <taxon>Pseudomonadati</taxon>
        <taxon>Pseudomonadota</taxon>
        <taxon>Alphaproteobacteria</taxon>
        <taxon>Rhodobacterales</taxon>
        <taxon>Roseobacteraceae</taxon>
        <taxon>Donghicola</taxon>
    </lineage>
</organism>
<dbReference type="PANTHER" id="PTHR43135">
    <property type="entry name" value="ALPHA-D-RIBOSE 1-METHYLPHOSPHONATE 5-TRIPHOSPHATE DIPHOSPHATASE"/>
    <property type="match status" value="1"/>
</dbReference>
<name>A0A1M4MYK5_9RHOB</name>
<dbReference type="Gene3D" id="3.20.20.140">
    <property type="entry name" value="Metal-dependent hydrolases"/>
    <property type="match status" value="2"/>
</dbReference>
<proteinExistence type="predicted"/>
<evidence type="ECO:0000313" key="2">
    <source>
        <dbReference type="EMBL" id="SCM67663.1"/>
    </source>
</evidence>
<reference evidence="3" key="1">
    <citation type="submission" date="2016-09" db="EMBL/GenBank/DDBJ databases">
        <authorList>
            <person name="Wibberg D."/>
        </authorList>
    </citation>
    <scope>NUCLEOTIDE SEQUENCE [LARGE SCALE GENOMIC DNA]</scope>
</reference>
<dbReference type="InterPro" id="IPR013108">
    <property type="entry name" value="Amidohydro_3"/>
</dbReference>
<protein>
    <submittedName>
        <fullName evidence="2">Putative alkylphosphonate utilization protein</fullName>
    </submittedName>
</protein>
<feature type="domain" description="Amidohydrolase 3" evidence="1">
    <location>
        <begin position="310"/>
        <end position="359"/>
    </location>
</feature>
<accession>A0A1M4MYK5</accession>